<gene>
    <name evidence="7" type="ORF">Vbra_405</name>
</gene>
<evidence type="ECO:0000256" key="4">
    <source>
        <dbReference type="ARBA" id="ARBA00022737"/>
    </source>
</evidence>
<dbReference type="Pfam" id="PF12799">
    <property type="entry name" value="LRR_4"/>
    <property type="match status" value="1"/>
</dbReference>
<sequence length="952" mass="104493">MRHGFVSLELWVALFSIQISLAQDLLHRAPRVLPGRAPQANESYDGSCKWTDCTKWYLLSASVVSQPTVTPMGKSSPQSLILPLDKVDELSSSEYVPCTADADALSRLTVKIGLMNETEATIFATDFCSVSFIVCIRLSDGAEGYLLLLWGNHEGGQVTKWRASLRKNVPFPTEAYELSAILGLCITSVPFEAQLTEGIGNLTMLRLLCLRRTQLNGGLPTSTSNLTFLRALDIAGSSKNGPGFSGQLPGLNLLSLELLSIIDTAFEGSFTEGQLVNMAQLKYLTLERPGVHLATVPTTLSCNLTSLVLKDVGLSGAIPKSLGALTGLETLDLQRNDISGSIPAFVKNLTRLRHLRLQNNRLNGSLPDGFGSTWLHLEELELQENEISHNTRILSASLSASLSKAAKICLIDLHGQRGKNEGFSGSLPPEWGSLTKLEHLNLRSNNLTGTIPKQWANLQELKELHLDENNLSGTLEALGSLRKLKIVYLSHNMFHGQVAEGLRECTELKEFIADDNSLTGLPASLENWTKLTKLSLSNNSLAGTLPSLQPLVSLRTLDLSYNRIENFTGNGSLPKTVEYISVHSNGLDTIPETWYQLPAVEELHLGLNRFNSFTWPEWFETARGYRADNPHISTPSVAYELLNVLPPPDWPQLRKIDISFNPLEIDVTEFLQGFRALPCLTHLDCTGCQLYGKLTCDLLHHFDIQEVKEWVTNRCVGSVTSKNSFETLSSTGILTLASNNITVVDTSNEPLSKLARSIDLRYNYNDVDTSKCHDCPYGETSGVRADLCYCKDGHFRNSSGVCQLDCELGSELFNQTCRSCPAGQYGVMEKGKATCKECGADLNSTEGSIGENACYCLKGFIKHRNKLKCENCAEGIDCNEPIVNHSMVHTMNGYYLLRDTHNTETTTYAAGQTGMPVVISCPLKKACLGTDKDTGHTNCEVTYPHAGPSTLF</sequence>
<dbReference type="Proteomes" id="UP000041254">
    <property type="component" value="Unassembled WGS sequence"/>
</dbReference>
<dbReference type="AlphaFoldDB" id="A0A0G4FV20"/>
<dbReference type="PANTHER" id="PTHR46662">
    <property type="entry name" value="DI-GLUCOSE BINDING PROTEIN WITH LEUCINE-RICH REPEAT DOMAIN-CONTAINING PROTEIN"/>
    <property type="match status" value="1"/>
</dbReference>
<protein>
    <recommendedName>
        <fullName evidence="6">C2H2-type domain-containing protein</fullName>
    </recommendedName>
</protein>
<dbReference type="SUPFAM" id="SSF52058">
    <property type="entry name" value="L domain-like"/>
    <property type="match status" value="3"/>
</dbReference>
<dbReference type="VEuPathDB" id="CryptoDB:Vbra_405"/>
<evidence type="ECO:0000256" key="1">
    <source>
        <dbReference type="ARBA" id="ARBA00004236"/>
    </source>
</evidence>
<dbReference type="OrthoDB" id="2105857at2759"/>
<keyword evidence="4" id="KW-0677">Repeat</keyword>
<keyword evidence="2" id="KW-0472">Membrane</keyword>
<dbReference type="SMART" id="SM00365">
    <property type="entry name" value="LRR_SD22"/>
    <property type="match status" value="3"/>
</dbReference>
<dbReference type="PANTHER" id="PTHR46662:SF104">
    <property type="entry name" value="GPI-ANCHORED ADHESIN-LIKE PROTEIN PGA55-RELATED"/>
    <property type="match status" value="1"/>
</dbReference>
<evidence type="ECO:0000256" key="2">
    <source>
        <dbReference type="ARBA" id="ARBA00022475"/>
    </source>
</evidence>
<dbReference type="FunFam" id="3.80.10.10:FF:000041">
    <property type="entry name" value="LRR receptor-like serine/threonine-protein kinase ERECTA"/>
    <property type="match status" value="1"/>
</dbReference>
<dbReference type="PROSITE" id="PS00028">
    <property type="entry name" value="ZINC_FINGER_C2H2_1"/>
    <property type="match status" value="1"/>
</dbReference>
<feature type="chain" id="PRO_5005189098" description="C2H2-type domain-containing protein" evidence="5">
    <location>
        <begin position="23"/>
        <end position="952"/>
    </location>
</feature>
<dbReference type="SMART" id="SM00369">
    <property type="entry name" value="LRR_TYP"/>
    <property type="match status" value="6"/>
</dbReference>
<dbReference type="PhylomeDB" id="A0A0G4FV20"/>
<keyword evidence="2" id="KW-1003">Cell membrane</keyword>
<dbReference type="Pfam" id="PF13855">
    <property type="entry name" value="LRR_8"/>
    <property type="match status" value="2"/>
</dbReference>
<name>A0A0G4FV20_VITBC</name>
<dbReference type="PROSITE" id="PS51450">
    <property type="entry name" value="LRR"/>
    <property type="match status" value="2"/>
</dbReference>
<dbReference type="InterPro" id="IPR032675">
    <property type="entry name" value="LRR_dom_sf"/>
</dbReference>
<proteinExistence type="predicted"/>
<dbReference type="EMBL" id="CDMY01000508">
    <property type="protein sequence ID" value="CEM18755.1"/>
    <property type="molecule type" value="Genomic_DNA"/>
</dbReference>
<feature type="domain" description="C2H2-type" evidence="6">
    <location>
        <begin position="869"/>
        <end position="889"/>
    </location>
</feature>
<keyword evidence="5" id="KW-0732">Signal</keyword>
<dbReference type="InterPro" id="IPR003591">
    <property type="entry name" value="Leu-rich_rpt_typical-subtyp"/>
</dbReference>
<evidence type="ECO:0000256" key="3">
    <source>
        <dbReference type="ARBA" id="ARBA00022614"/>
    </source>
</evidence>
<dbReference type="InParanoid" id="A0A0G4FV20"/>
<dbReference type="InterPro" id="IPR013087">
    <property type="entry name" value="Znf_C2H2_type"/>
</dbReference>
<keyword evidence="8" id="KW-1185">Reference proteome</keyword>
<reference evidence="7 8" key="1">
    <citation type="submission" date="2014-11" db="EMBL/GenBank/DDBJ databases">
        <authorList>
            <person name="Zhu J."/>
            <person name="Qi W."/>
            <person name="Song R."/>
        </authorList>
    </citation>
    <scope>NUCLEOTIDE SEQUENCE [LARGE SCALE GENOMIC DNA]</scope>
</reference>
<dbReference type="InterPro" id="IPR025875">
    <property type="entry name" value="Leu-rich_rpt_4"/>
</dbReference>
<evidence type="ECO:0000313" key="8">
    <source>
        <dbReference type="Proteomes" id="UP000041254"/>
    </source>
</evidence>
<keyword evidence="3" id="KW-0433">Leucine-rich repeat</keyword>
<dbReference type="FunFam" id="3.80.10.10:FF:000383">
    <property type="entry name" value="Leucine-rich repeat receptor protein kinase EMS1"/>
    <property type="match status" value="1"/>
</dbReference>
<dbReference type="GO" id="GO:0005886">
    <property type="term" value="C:plasma membrane"/>
    <property type="evidence" value="ECO:0007669"/>
    <property type="project" value="UniProtKB-SubCell"/>
</dbReference>
<evidence type="ECO:0000313" key="7">
    <source>
        <dbReference type="EMBL" id="CEM18755.1"/>
    </source>
</evidence>
<evidence type="ECO:0000256" key="5">
    <source>
        <dbReference type="SAM" id="SignalP"/>
    </source>
</evidence>
<evidence type="ECO:0000259" key="6">
    <source>
        <dbReference type="PROSITE" id="PS00028"/>
    </source>
</evidence>
<accession>A0A0G4FV20</accession>
<organism evidence="7 8">
    <name type="scientific">Vitrella brassicaformis (strain CCMP3155)</name>
    <dbReference type="NCBI Taxonomy" id="1169540"/>
    <lineage>
        <taxon>Eukaryota</taxon>
        <taxon>Sar</taxon>
        <taxon>Alveolata</taxon>
        <taxon>Colpodellida</taxon>
        <taxon>Vitrellaceae</taxon>
        <taxon>Vitrella</taxon>
    </lineage>
</organism>
<dbReference type="InterPro" id="IPR001611">
    <property type="entry name" value="Leu-rich_rpt"/>
</dbReference>
<dbReference type="Gene3D" id="3.80.10.10">
    <property type="entry name" value="Ribonuclease Inhibitor"/>
    <property type="match status" value="4"/>
</dbReference>
<comment type="subcellular location">
    <subcellularLocation>
        <location evidence="1">Cell membrane</location>
    </subcellularLocation>
</comment>
<feature type="signal peptide" evidence="5">
    <location>
        <begin position="1"/>
        <end position="22"/>
    </location>
</feature>
<dbReference type="Gene3D" id="2.10.50.10">
    <property type="entry name" value="Tumor Necrosis Factor Receptor, subunit A, domain 2"/>
    <property type="match status" value="1"/>
</dbReference>
<dbReference type="STRING" id="1169540.A0A0G4FV20"/>